<feature type="domain" description="RRM" evidence="2">
    <location>
        <begin position="408"/>
        <end position="480"/>
    </location>
</feature>
<dbReference type="InterPro" id="IPR012677">
    <property type="entry name" value="Nucleotide-bd_a/b_plait_sf"/>
</dbReference>
<dbReference type="GeneID" id="141448689"/>
<evidence type="ECO:0000313" key="3">
    <source>
        <dbReference type="EnsemblMetazoa" id="RPRC013224-PA"/>
    </source>
</evidence>
<dbReference type="GO" id="GO:0003723">
    <property type="term" value="F:RNA binding"/>
    <property type="evidence" value="ECO:0007669"/>
    <property type="project" value="UniProtKB-UniRule"/>
</dbReference>
<dbReference type="STRING" id="13249.T1IAA3"/>
<dbReference type="CDD" id="cd12366">
    <property type="entry name" value="RRM1_RBM45"/>
    <property type="match status" value="1"/>
</dbReference>
<dbReference type="OMA" id="MIPKTYT"/>
<dbReference type="FunCoup" id="T1IAA3">
    <property type="interactions" value="1172"/>
</dbReference>
<feature type="compositionally biased region" description="Gly residues" evidence="1">
    <location>
        <begin position="203"/>
        <end position="216"/>
    </location>
</feature>
<dbReference type="SUPFAM" id="SSF54928">
    <property type="entry name" value="RNA-binding domain, RBD"/>
    <property type="match status" value="3"/>
</dbReference>
<dbReference type="PROSITE" id="PS50102">
    <property type="entry name" value="RRM"/>
    <property type="match status" value="3"/>
</dbReference>
<dbReference type="AlphaFoldDB" id="T1IAA3"/>
<dbReference type="InterPro" id="IPR000504">
    <property type="entry name" value="RRM_dom"/>
</dbReference>
<dbReference type="HOGENOM" id="CLU_035274_1_1_1"/>
<dbReference type="Proteomes" id="UP000015103">
    <property type="component" value="Unassembled WGS sequence"/>
</dbReference>
<proteinExistence type="predicted"/>
<dbReference type="PANTHER" id="PTHR48027">
    <property type="entry name" value="HETEROGENEOUS NUCLEAR RIBONUCLEOPROTEIN 87F-RELATED"/>
    <property type="match status" value="1"/>
</dbReference>
<sequence>MADISIDPPNSRLFILCGKTVTEDDLHDAFDKYGHIEDIWIVKDKATNESKGVVYIKYSKSSEAALAMEEMNGKTVGSLPKAIKVMMAHSREQGSRKDDDPERLQRLFIIVPKTATEEELHAHFKQFGAIDYISIVKNRETGESKGIAYVKYHRAYHAAKAFEECSRSYKAVFARPREPKPQNTYDGLPDRYSAPSGSFSNSLGGGRWSGGGGGDAGQDTRLLVSAPASLREDHLHRLFDIAPGLISMRPFMQANSQYYGVQKLLVEYSCPDAASHALEKIDGLEYPPGQRINVKPYMASPYMLGRHDDMRSGSRHGSSGGLLGAAPKSDMNGAMSGGNTTTISTSELATLTTALAKAEAIIKSAGLTPGGIRAPTMPPDGDTFDPSYCSVKLPPPQPLAPPTDDATHRLFIVSQPGLPPMYALRDVFGRFGNLVEVYTLYGKNCGYVTYSTKESADEAIKTLHLQEVCGMRMKVMVAEPPRPGGANDRKRLRMDVEDSN</sequence>
<feature type="compositionally biased region" description="Basic and acidic residues" evidence="1">
    <location>
        <begin position="487"/>
        <end position="500"/>
    </location>
</feature>
<dbReference type="InParanoid" id="T1IAA3"/>
<organism evidence="3 4">
    <name type="scientific">Rhodnius prolixus</name>
    <name type="common">Triatomid bug</name>
    <dbReference type="NCBI Taxonomy" id="13249"/>
    <lineage>
        <taxon>Eukaryota</taxon>
        <taxon>Metazoa</taxon>
        <taxon>Ecdysozoa</taxon>
        <taxon>Arthropoda</taxon>
        <taxon>Hexapoda</taxon>
        <taxon>Insecta</taxon>
        <taxon>Pterygota</taxon>
        <taxon>Neoptera</taxon>
        <taxon>Paraneoptera</taxon>
        <taxon>Hemiptera</taxon>
        <taxon>Heteroptera</taxon>
        <taxon>Panheteroptera</taxon>
        <taxon>Cimicomorpha</taxon>
        <taxon>Reduviidae</taxon>
        <taxon>Triatominae</taxon>
        <taxon>Rhodnius</taxon>
    </lineage>
</organism>
<dbReference type="VEuPathDB" id="VectorBase:RPRC013224"/>
<evidence type="ECO:0000256" key="1">
    <source>
        <dbReference type="SAM" id="MobiDB-lite"/>
    </source>
</evidence>
<dbReference type="InterPro" id="IPR035979">
    <property type="entry name" value="RBD_domain_sf"/>
</dbReference>
<name>T1IAA3_RHOPR</name>
<feature type="domain" description="RRM" evidence="2">
    <location>
        <begin position="11"/>
        <end position="90"/>
    </location>
</feature>
<feature type="region of interest" description="Disordered" evidence="1">
    <location>
        <begin position="306"/>
        <end position="339"/>
    </location>
</feature>
<keyword evidence="4" id="KW-1185">Reference proteome</keyword>
<dbReference type="Pfam" id="PF00076">
    <property type="entry name" value="RRM_1"/>
    <property type="match status" value="3"/>
</dbReference>
<dbReference type="InterPro" id="IPR052462">
    <property type="entry name" value="SLIRP/GR-RBP-like"/>
</dbReference>
<dbReference type="eggNOG" id="ENOG502QTJ8">
    <property type="taxonomic scope" value="Eukaryota"/>
</dbReference>
<reference evidence="3" key="1">
    <citation type="submission" date="2015-05" db="UniProtKB">
        <authorList>
            <consortium name="EnsemblMetazoa"/>
        </authorList>
    </citation>
    <scope>IDENTIFICATION</scope>
</reference>
<dbReference type="EnsemblMetazoa" id="RPRC013224-RA">
    <property type="protein sequence ID" value="RPRC013224-PA"/>
    <property type="gene ID" value="RPRC013224"/>
</dbReference>
<evidence type="ECO:0000313" key="4">
    <source>
        <dbReference type="Proteomes" id="UP000015103"/>
    </source>
</evidence>
<feature type="region of interest" description="Disordered" evidence="1">
    <location>
        <begin position="479"/>
        <end position="500"/>
    </location>
</feature>
<dbReference type="EMBL" id="ACPB03019481">
    <property type="status" value="NOT_ANNOTATED_CDS"/>
    <property type="molecule type" value="Genomic_DNA"/>
</dbReference>
<protein>
    <recommendedName>
        <fullName evidence="2">RRM domain-containing protein</fullName>
    </recommendedName>
</protein>
<dbReference type="InterPro" id="IPR034203">
    <property type="entry name" value="RBM45_RRM1"/>
</dbReference>
<feature type="domain" description="RRM" evidence="2">
    <location>
        <begin position="111"/>
        <end position="176"/>
    </location>
</feature>
<dbReference type="Gene3D" id="3.30.70.330">
    <property type="match status" value="3"/>
</dbReference>
<feature type="region of interest" description="Disordered" evidence="1">
    <location>
        <begin position="196"/>
        <end position="216"/>
    </location>
</feature>
<dbReference type="RefSeq" id="XP_073973318.1">
    <property type="nucleotide sequence ID" value="XM_074117217.1"/>
</dbReference>
<evidence type="ECO:0000259" key="2">
    <source>
        <dbReference type="PROSITE" id="PS50102"/>
    </source>
</evidence>
<dbReference type="SMART" id="SM00360">
    <property type="entry name" value="RRM"/>
    <property type="match status" value="4"/>
</dbReference>
<accession>T1IAA3</accession>